<dbReference type="InterPro" id="IPR032033">
    <property type="entry name" value="Cytochrome_P460"/>
</dbReference>
<keyword evidence="1" id="KW-1133">Transmembrane helix</keyword>
<reference evidence="3 4" key="1">
    <citation type="submission" date="2021-05" db="EMBL/GenBank/DDBJ databases">
        <title>A Polyphasic approach of four new species of the genus Ohtaekwangia: Ohtaekwangia histidinii sp. nov., Ohtaekwangia cretensis sp. nov., Ohtaekwangia indiensis sp. nov., Ohtaekwangia reichenbachii sp. nov. from diverse environment.</title>
        <authorList>
            <person name="Octaviana S."/>
        </authorList>
    </citation>
    <scope>NUCLEOTIDE SEQUENCE [LARGE SCALE GENOMIC DNA]</scope>
    <source>
        <strain evidence="3 4">PWU4</strain>
    </source>
</reference>
<dbReference type="Pfam" id="PF16694">
    <property type="entry name" value="Cytochrome_P460"/>
    <property type="match status" value="1"/>
</dbReference>
<dbReference type="CDD" id="cd20752">
    <property type="entry name" value="cyt_c'_beta"/>
    <property type="match status" value="1"/>
</dbReference>
<dbReference type="Gene3D" id="3.50.70.20">
    <property type="entry name" value="Cytochrome P460"/>
    <property type="match status" value="1"/>
</dbReference>
<gene>
    <name evidence="3" type="ORF">KK083_10765</name>
</gene>
<evidence type="ECO:0000256" key="1">
    <source>
        <dbReference type="SAM" id="Phobius"/>
    </source>
</evidence>
<proteinExistence type="predicted"/>
<dbReference type="EMBL" id="JAHESF010000008">
    <property type="protein sequence ID" value="MBT1697359.1"/>
    <property type="molecule type" value="Genomic_DNA"/>
</dbReference>
<dbReference type="RefSeq" id="WP_254163229.1">
    <property type="nucleotide sequence ID" value="NZ_JAHESF010000008.1"/>
</dbReference>
<protein>
    <submittedName>
        <fullName evidence="3">Cytochrome P460 family protein</fullName>
    </submittedName>
</protein>
<sequence length="166" mass="18744">MKRDNFILSLCMVGIVAMAFMSVEDINDRSMPYPEGFRKWVHIKTTLTGFGRVPQTKLDGFHHIYANEKAITGYETGHFPDGAIIVFDKQVADTARNVIKSGSRKFINVMYKDSKAFADTGGWGFEEFTGDSKTEGRLSVERQQSCFKSCHQAQASTEFVFTKFTN</sequence>
<accession>A0AAP2GIU6</accession>
<evidence type="ECO:0000313" key="4">
    <source>
        <dbReference type="Proteomes" id="UP001319200"/>
    </source>
</evidence>
<keyword evidence="4" id="KW-1185">Reference proteome</keyword>
<organism evidence="3 4">
    <name type="scientific">Chryseosolibacter histidini</name>
    <dbReference type="NCBI Taxonomy" id="2782349"/>
    <lineage>
        <taxon>Bacteria</taxon>
        <taxon>Pseudomonadati</taxon>
        <taxon>Bacteroidota</taxon>
        <taxon>Cytophagia</taxon>
        <taxon>Cytophagales</taxon>
        <taxon>Chryseotaleaceae</taxon>
        <taxon>Chryseosolibacter</taxon>
    </lineage>
</organism>
<keyword evidence="1" id="KW-0472">Membrane</keyword>
<keyword evidence="1" id="KW-0812">Transmembrane</keyword>
<evidence type="ECO:0000259" key="2">
    <source>
        <dbReference type="Pfam" id="PF16694"/>
    </source>
</evidence>
<name>A0AAP2GIU6_9BACT</name>
<comment type="caution">
    <text evidence="3">The sequence shown here is derived from an EMBL/GenBank/DDBJ whole genome shotgun (WGS) entry which is preliminary data.</text>
</comment>
<dbReference type="Proteomes" id="UP001319200">
    <property type="component" value="Unassembled WGS sequence"/>
</dbReference>
<feature type="transmembrane region" description="Helical" evidence="1">
    <location>
        <begin position="6"/>
        <end position="23"/>
    </location>
</feature>
<dbReference type="AlphaFoldDB" id="A0AAP2GIU6"/>
<evidence type="ECO:0000313" key="3">
    <source>
        <dbReference type="EMBL" id="MBT1697359.1"/>
    </source>
</evidence>
<feature type="domain" description="Cytochrome P460" evidence="2">
    <location>
        <begin position="34"/>
        <end position="162"/>
    </location>
</feature>
<dbReference type="InterPro" id="IPR038142">
    <property type="entry name" value="Cytochrome_P460_sp"/>
</dbReference>